<dbReference type="Proteomes" id="UP000283387">
    <property type="component" value="Unassembled WGS sequence"/>
</dbReference>
<dbReference type="PROSITE" id="PS51257">
    <property type="entry name" value="PROKAR_LIPOPROTEIN"/>
    <property type="match status" value="1"/>
</dbReference>
<name>A0A419WB97_9BACT</name>
<keyword evidence="2" id="KW-1185">Reference proteome</keyword>
<dbReference type="OrthoDB" id="1114031at2"/>
<dbReference type="EMBL" id="RAPN01000001">
    <property type="protein sequence ID" value="RKD92727.1"/>
    <property type="molecule type" value="Genomic_DNA"/>
</dbReference>
<protein>
    <recommendedName>
        <fullName evidence="3">Lipoprotein</fullName>
    </recommendedName>
</protein>
<comment type="caution">
    <text evidence="1">The sequence shown here is derived from an EMBL/GenBank/DDBJ whole genome shotgun (WGS) entry which is preliminary data.</text>
</comment>
<organism evidence="1 2">
    <name type="scientific">Mangrovibacterium diazotrophicum</name>
    <dbReference type="NCBI Taxonomy" id="1261403"/>
    <lineage>
        <taxon>Bacteria</taxon>
        <taxon>Pseudomonadati</taxon>
        <taxon>Bacteroidota</taxon>
        <taxon>Bacteroidia</taxon>
        <taxon>Marinilabiliales</taxon>
        <taxon>Prolixibacteraceae</taxon>
        <taxon>Mangrovibacterium</taxon>
    </lineage>
</organism>
<proteinExistence type="predicted"/>
<reference evidence="1 2" key="1">
    <citation type="submission" date="2018-09" db="EMBL/GenBank/DDBJ databases">
        <title>Genomic Encyclopedia of Archaeal and Bacterial Type Strains, Phase II (KMG-II): from individual species to whole genera.</title>
        <authorList>
            <person name="Goeker M."/>
        </authorList>
    </citation>
    <scope>NUCLEOTIDE SEQUENCE [LARGE SCALE GENOMIC DNA]</scope>
    <source>
        <strain evidence="1 2">DSM 27148</strain>
    </source>
</reference>
<sequence>MKTNLLLILVILLAGCHKEFVREEDVTEQPGLTSENFDVAYVLNEVNQLSEAIEDNIELFSATETSSSFTTKATPVCPEISVQTASESLYPLTVTIDFQDGCKGKRDNDISGLLYIALSSAWDTEGATHSVTFDGFEIDGVAISGTQSMTYDGVNSGVYTFTVTSDLTFTWSDGYWINRKMTKTRSYIAGFDTPSDATDNIIQISGTITDLTSEGETYTITTTTPLTANLDCSYFTSGILKVSQNNELAFTLDYGDGTCDNKATISKGDYSQDITLTKTRNVNAN</sequence>
<evidence type="ECO:0008006" key="3">
    <source>
        <dbReference type="Google" id="ProtNLM"/>
    </source>
</evidence>
<dbReference type="AlphaFoldDB" id="A0A419WB97"/>
<evidence type="ECO:0000313" key="2">
    <source>
        <dbReference type="Proteomes" id="UP000283387"/>
    </source>
</evidence>
<evidence type="ECO:0000313" key="1">
    <source>
        <dbReference type="EMBL" id="RKD92727.1"/>
    </source>
</evidence>
<accession>A0A419WB97</accession>
<dbReference type="RefSeq" id="WP_120273913.1">
    <property type="nucleotide sequence ID" value="NZ_RAPN01000001.1"/>
</dbReference>
<gene>
    <name evidence="1" type="ORF">BC643_3104</name>
</gene>